<dbReference type="AlphaFoldDB" id="A0A2S2NW45"/>
<keyword evidence="1" id="KW-0812">Transmembrane</keyword>
<dbReference type="EMBL" id="GGMR01008589">
    <property type="protein sequence ID" value="MBY21208.1"/>
    <property type="molecule type" value="Transcribed_RNA"/>
</dbReference>
<keyword evidence="2" id="KW-0012">Acyltransferase</keyword>
<gene>
    <name evidence="2" type="primary">AGPAT2</name>
    <name evidence="2" type="ORF">g.13599</name>
</gene>
<name>A0A2S2NW45_SCHGA</name>
<reference evidence="2" key="1">
    <citation type="submission" date="2018-04" db="EMBL/GenBank/DDBJ databases">
        <title>Transcriptome of Schizaphis graminum biotype I.</title>
        <authorList>
            <person name="Scully E.D."/>
            <person name="Geib S.M."/>
            <person name="Palmer N.A."/>
            <person name="Koch K."/>
            <person name="Bradshaw J."/>
            <person name="Heng-Moss T."/>
            <person name="Sarath G."/>
        </authorList>
    </citation>
    <scope>NUCLEOTIDE SEQUENCE</scope>
</reference>
<sequence length="259" mass="30085">MAVWLEVLFVAFFISLPFLYDTRRTFRYHFRLTIFSVLAYLTSLLALFQFKHRSRLIAYFGQQISDLLSLEWCLHGKKNLSSTRARVAIINYQTDIDTLGLLHLVYSQEMELNIISETNFITLWPFSFFPWLVSLALCPIQFFYTNLRLLNFSSTLIDSEPTIILSSSTMTNEETIKMAFKKKLPVQPIVFSNCYFINKKKHMFEPGRVIISVMPIIETDGLLANDIPNFSDEVCSKIRAEYDSISKITQLGDYQTPSF</sequence>
<feature type="transmembrane region" description="Helical" evidence="1">
    <location>
        <begin position="120"/>
        <end position="144"/>
    </location>
</feature>
<keyword evidence="1" id="KW-0472">Membrane</keyword>
<protein>
    <submittedName>
        <fullName evidence="2">1-acyl-sn-glycerol-3-phosphate acyltransferase beta</fullName>
    </submittedName>
</protein>
<proteinExistence type="predicted"/>
<feature type="transmembrane region" description="Helical" evidence="1">
    <location>
        <begin position="29"/>
        <end position="48"/>
    </location>
</feature>
<accession>A0A2S2NW45</accession>
<dbReference type="GO" id="GO:0016746">
    <property type="term" value="F:acyltransferase activity"/>
    <property type="evidence" value="ECO:0007669"/>
    <property type="project" value="UniProtKB-KW"/>
</dbReference>
<evidence type="ECO:0000313" key="2">
    <source>
        <dbReference type="EMBL" id="MBY21208.1"/>
    </source>
</evidence>
<organism evidence="2">
    <name type="scientific">Schizaphis graminum</name>
    <name type="common">Green bug aphid</name>
    <dbReference type="NCBI Taxonomy" id="13262"/>
    <lineage>
        <taxon>Eukaryota</taxon>
        <taxon>Metazoa</taxon>
        <taxon>Ecdysozoa</taxon>
        <taxon>Arthropoda</taxon>
        <taxon>Hexapoda</taxon>
        <taxon>Insecta</taxon>
        <taxon>Pterygota</taxon>
        <taxon>Neoptera</taxon>
        <taxon>Paraneoptera</taxon>
        <taxon>Hemiptera</taxon>
        <taxon>Sternorrhyncha</taxon>
        <taxon>Aphidomorpha</taxon>
        <taxon>Aphidoidea</taxon>
        <taxon>Aphididae</taxon>
        <taxon>Aphidini</taxon>
        <taxon>Schizaphis</taxon>
    </lineage>
</organism>
<keyword evidence="1" id="KW-1133">Transmembrane helix</keyword>
<keyword evidence="2" id="KW-0808">Transferase</keyword>
<evidence type="ECO:0000256" key="1">
    <source>
        <dbReference type="SAM" id="Phobius"/>
    </source>
</evidence>